<keyword evidence="5" id="KW-0804">Transcription</keyword>
<evidence type="ECO:0000259" key="6">
    <source>
        <dbReference type="PROSITE" id="PS50045"/>
    </source>
</evidence>
<dbReference type="InterPro" id="IPR025944">
    <property type="entry name" value="Sigma_54_int_dom_CS"/>
</dbReference>
<evidence type="ECO:0000256" key="5">
    <source>
        <dbReference type="ARBA" id="ARBA00023163"/>
    </source>
</evidence>
<dbReference type="Gene3D" id="3.40.50.300">
    <property type="entry name" value="P-loop containing nucleotide triphosphate hydrolases"/>
    <property type="match status" value="1"/>
</dbReference>
<gene>
    <name evidence="7" type="ORF">DDIC_08015</name>
</gene>
<keyword evidence="4" id="KW-0238">DNA-binding</keyword>
<evidence type="ECO:0000313" key="7">
    <source>
        <dbReference type="EMBL" id="QCC85819.1"/>
    </source>
</evidence>
<organism evidence="7 8">
    <name type="scientific">Desulfovibrio desulfuricans</name>
    <dbReference type="NCBI Taxonomy" id="876"/>
    <lineage>
        <taxon>Bacteria</taxon>
        <taxon>Pseudomonadati</taxon>
        <taxon>Thermodesulfobacteriota</taxon>
        <taxon>Desulfovibrionia</taxon>
        <taxon>Desulfovibrionales</taxon>
        <taxon>Desulfovibrionaceae</taxon>
        <taxon>Desulfovibrio</taxon>
    </lineage>
</organism>
<dbReference type="CDD" id="cd00009">
    <property type="entry name" value="AAA"/>
    <property type="match status" value="1"/>
</dbReference>
<feature type="domain" description="Sigma-54 factor interaction" evidence="6">
    <location>
        <begin position="193"/>
        <end position="423"/>
    </location>
</feature>
<keyword evidence="3" id="KW-0805">Transcription regulation</keyword>
<dbReference type="InterPro" id="IPR025662">
    <property type="entry name" value="Sigma_54_int_dom_ATP-bd_1"/>
</dbReference>
<keyword evidence="2" id="KW-0067">ATP-binding</keyword>
<dbReference type="PANTHER" id="PTHR32071:SF57">
    <property type="entry name" value="C4-DICARBOXYLATE TRANSPORT TRANSCRIPTIONAL REGULATORY PROTEIN DCTD"/>
    <property type="match status" value="1"/>
</dbReference>
<dbReference type="InterPro" id="IPR025943">
    <property type="entry name" value="Sigma_54_int_dom_ATP-bd_2"/>
</dbReference>
<accession>A0A4P7UID7</accession>
<evidence type="ECO:0000256" key="1">
    <source>
        <dbReference type="ARBA" id="ARBA00022741"/>
    </source>
</evidence>
<protein>
    <submittedName>
        <fullName evidence="7">Sigma-54-dependent Fis family transcriptional regulator</fullName>
    </submittedName>
</protein>
<evidence type="ECO:0000313" key="8">
    <source>
        <dbReference type="Proteomes" id="UP000297065"/>
    </source>
</evidence>
<dbReference type="PROSITE" id="PS00675">
    <property type="entry name" value="SIGMA54_INTERACT_1"/>
    <property type="match status" value="1"/>
</dbReference>
<name>A0A4P7UID7_DESDE</name>
<evidence type="ECO:0000256" key="4">
    <source>
        <dbReference type="ARBA" id="ARBA00023125"/>
    </source>
</evidence>
<keyword evidence="1" id="KW-0547">Nucleotide-binding</keyword>
<dbReference type="OrthoDB" id="9763792at2"/>
<dbReference type="Gene3D" id="1.10.10.60">
    <property type="entry name" value="Homeodomain-like"/>
    <property type="match status" value="1"/>
</dbReference>
<dbReference type="InterPro" id="IPR002078">
    <property type="entry name" value="Sigma_54_int"/>
</dbReference>
<dbReference type="Pfam" id="PF00158">
    <property type="entry name" value="Sigma54_activat"/>
    <property type="match status" value="1"/>
</dbReference>
<evidence type="ECO:0000256" key="3">
    <source>
        <dbReference type="ARBA" id="ARBA00023015"/>
    </source>
</evidence>
<dbReference type="SUPFAM" id="SSF52540">
    <property type="entry name" value="P-loop containing nucleoside triphosphate hydrolases"/>
    <property type="match status" value="1"/>
</dbReference>
<sequence length="518" mass="58610">MRPMMENLSFRDLSVKLMQTLSLDEMARQLCFFLIDAVPSDRMLWYTVDRTAHSMDVLVDYTRGSTTRSYTRKVPRLLRSKGMKSLRHNVHRDVFVCHRSAAVQDVYRYMRDAFGSFYNSFLCICIPSKEENILQVVFWMSLDAENYTEKHVDFIVDFRPLLQAAADRFFYEWDTVSLSIKDDGVVDRSSEELLRRCKGLDPTMKLVEAVAATKATVLLCGESGVGKEIVAAALHALSHMRQAPLIRVNCGALPENLIDSELFGHERGSFTGASGAHVGFFEQAAGGTLFLDEVGELSLAAQVRLLRALETKEIRRVGGTRDIPVDVRIIAATNRDLWEQVSHGAFREDLLYRLDVFTITIPPLSARANDIPVLAEHFYSRFVHTQGIAHPPLLTRAFIQSLVGLEWPGNVRQLRHAVERSIIFSLALEEKKLGAVDGYVRNQRENLPMNDKKNKRGLVPDEQRIRDALTKSVNRIQGSEGAAKLLGIPPSTLRKYMRMYGIPLPREQRTGKFTSHGE</sequence>
<evidence type="ECO:0000256" key="2">
    <source>
        <dbReference type="ARBA" id="ARBA00022840"/>
    </source>
</evidence>
<dbReference type="InterPro" id="IPR027417">
    <property type="entry name" value="P-loop_NTPase"/>
</dbReference>
<dbReference type="PANTHER" id="PTHR32071">
    <property type="entry name" value="TRANSCRIPTIONAL REGULATORY PROTEIN"/>
    <property type="match status" value="1"/>
</dbReference>
<dbReference type="GO" id="GO:0003677">
    <property type="term" value="F:DNA binding"/>
    <property type="evidence" value="ECO:0007669"/>
    <property type="project" value="UniProtKB-KW"/>
</dbReference>
<dbReference type="PROSITE" id="PS00676">
    <property type="entry name" value="SIGMA54_INTERACT_2"/>
    <property type="match status" value="1"/>
</dbReference>
<reference evidence="7 8" key="1">
    <citation type="submission" date="2019-02" db="EMBL/GenBank/DDBJ databases">
        <title>Complete Genome Sequence of Desulfovibrio desulfuricans IC1, a Sulfonate Utilizing Anaerobe.</title>
        <authorList>
            <person name="Day L.A."/>
            <person name="De Leon K.B."/>
            <person name="Wall J.D."/>
        </authorList>
    </citation>
    <scope>NUCLEOTIDE SEQUENCE [LARGE SCALE GENOMIC DNA]</scope>
    <source>
        <strain evidence="7 8">IC1</strain>
    </source>
</reference>
<dbReference type="EMBL" id="CP036295">
    <property type="protein sequence ID" value="QCC85819.1"/>
    <property type="molecule type" value="Genomic_DNA"/>
</dbReference>
<dbReference type="InterPro" id="IPR058031">
    <property type="entry name" value="AAA_lid_NorR"/>
</dbReference>
<dbReference type="PROSITE" id="PS50045">
    <property type="entry name" value="SIGMA54_INTERACT_4"/>
    <property type="match status" value="1"/>
</dbReference>
<dbReference type="InterPro" id="IPR003593">
    <property type="entry name" value="AAA+_ATPase"/>
</dbReference>
<dbReference type="Gene3D" id="1.10.8.60">
    <property type="match status" value="1"/>
</dbReference>
<proteinExistence type="predicted"/>
<dbReference type="PROSITE" id="PS00688">
    <property type="entry name" value="SIGMA54_INTERACT_3"/>
    <property type="match status" value="1"/>
</dbReference>
<dbReference type="FunFam" id="3.40.50.300:FF:000006">
    <property type="entry name" value="DNA-binding transcriptional regulator NtrC"/>
    <property type="match status" value="1"/>
</dbReference>
<dbReference type="Pfam" id="PF25601">
    <property type="entry name" value="AAA_lid_14"/>
    <property type="match status" value="1"/>
</dbReference>
<dbReference type="GO" id="GO:0005524">
    <property type="term" value="F:ATP binding"/>
    <property type="evidence" value="ECO:0007669"/>
    <property type="project" value="UniProtKB-KW"/>
</dbReference>
<dbReference type="AlphaFoldDB" id="A0A4P7UID7"/>
<dbReference type="SMART" id="SM00382">
    <property type="entry name" value="AAA"/>
    <property type="match status" value="1"/>
</dbReference>
<dbReference type="GO" id="GO:0006355">
    <property type="term" value="P:regulation of DNA-templated transcription"/>
    <property type="evidence" value="ECO:0007669"/>
    <property type="project" value="InterPro"/>
</dbReference>
<dbReference type="Proteomes" id="UP000297065">
    <property type="component" value="Chromosome"/>
</dbReference>